<evidence type="ECO:0000313" key="1">
    <source>
        <dbReference type="EMBL" id="PAU46803.1"/>
    </source>
</evidence>
<dbReference type="Pfam" id="PF19465">
    <property type="entry name" value="DUF6002"/>
    <property type="match status" value="1"/>
</dbReference>
<proteinExistence type="predicted"/>
<evidence type="ECO:0000313" key="2">
    <source>
        <dbReference type="Proteomes" id="UP000218944"/>
    </source>
</evidence>
<accession>A0A2A2D2Y9</accession>
<dbReference type="EMBL" id="NSJV01000418">
    <property type="protein sequence ID" value="PAU46803.1"/>
    <property type="molecule type" value="Genomic_DNA"/>
</dbReference>
<protein>
    <submittedName>
        <fullName evidence="1">Uncharacterized protein</fullName>
    </submittedName>
</protein>
<sequence length="297" mass="31412">MWRSRLSDDPELRRRNPVLVHAGPGAAVKALASEAAGDVAARVRHLTGVRVWHTLDLDNYRAADTVRAYFEDEYLPPPDGVRWHSHAVSSAFGLLGHHLGTRLLAEEKAGSGAARPATGYLLVQHLATPDMVLDLHGDGGFPKYGEDPGSGLFTQDGNPRFPSVTDDPAEAIDPTFYTKSPATAPAMSGIVRARGGGGMVVSRHECVALYERVRALVAPSGVHLPADPARLREWSLVMAVTGTLLAVERGLVEADEVVVHCSGSYTADDFTPLPPAALRTVGGVADVADALHTAAAA</sequence>
<gene>
    <name evidence="1" type="ORF">CK936_22340</name>
</gene>
<organism evidence="1 2">
    <name type="scientific">Streptomyces albireticuli</name>
    <dbReference type="NCBI Taxonomy" id="1940"/>
    <lineage>
        <taxon>Bacteria</taxon>
        <taxon>Bacillati</taxon>
        <taxon>Actinomycetota</taxon>
        <taxon>Actinomycetes</taxon>
        <taxon>Kitasatosporales</taxon>
        <taxon>Streptomycetaceae</taxon>
        <taxon>Streptomyces</taxon>
    </lineage>
</organism>
<dbReference type="InterPro" id="IPR046044">
    <property type="entry name" value="DUF6002"/>
</dbReference>
<reference evidence="1 2" key="1">
    <citation type="submission" date="2017-08" db="EMBL/GenBank/DDBJ databases">
        <title>Genome sequence of Streptomyces albireticuli NRRL B-1670.</title>
        <authorList>
            <person name="Graham D.E."/>
            <person name="Mahan K.M."/>
            <person name="Klingeman D.M."/>
            <person name="Hettich R.L."/>
            <person name="Parry R.J."/>
            <person name="Spain J.C."/>
        </authorList>
    </citation>
    <scope>NUCLEOTIDE SEQUENCE [LARGE SCALE GENOMIC DNA]</scope>
    <source>
        <strain evidence="1 2">NRRL B-1670</strain>
    </source>
</reference>
<comment type="caution">
    <text evidence="1">The sequence shown here is derived from an EMBL/GenBank/DDBJ whole genome shotgun (WGS) entry which is preliminary data.</text>
</comment>
<name>A0A2A2D2Y9_9ACTN</name>
<keyword evidence="2" id="KW-1185">Reference proteome</keyword>
<dbReference type="Proteomes" id="UP000218944">
    <property type="component" value="Unassembled WGS sequence"/>
</dbReference>
<dbReference type="AlphaFoldDB" id="A0A2A2D2Y9"/>